<dbReference type="GO" id="GO:0003700">
    <property type="term" value="F:DNA-binding transcription factor activity"/>
    <property type="evidence" value="ECO:0007669"/>
    <property type="project" value="TreeGrafter"/>
</dbReference>
<keyword evidence="7" id="KW-1185">Reference proteome</keyword>
<dbReference type="PROSITE" id="PS50977">
    <property type="entry name" value="HTH_TETR_2"/>
    <property type="match status" value="1"/>
</dbReference>
<dbReference type="PANTHER" id="PTHR30055:SF234">
    <property type="entry name" value="HTH-TYPE TRANSCRIPTIONAL REGULATOR BETI"/>
    <property type="match status" value="1"/>
</dbReference>
<evidence type="ECO:0000256" key="2">
    <source>
        <dbReference type="ARBA" id="ARBA00023125"/>
    </source>
</evidence>
<name>A0A8J3IT66_9CHLR</name>
<keyword evidence="3" id="KW-0804">Transcription</keyword>
<dbReference type="Proteomes" id="UP000597444">
    <property type="component" value="Unassembled WGS sequence"/>
</dbReference>
<dbReference type="SUPFAM" id="SSF46689">
    <property type="entry name" value="Homeodomain-like"/>
    <property type="match status" value="1"/>
</dbReference>
<dbReference type="InterPro" id="IPR001647">
    <property type="entry name" value="HTH_TetR"/>
</dbReference>
<evidence type="ECO:0000256" key="3">
    <source>
        <dbReference type="ARBA" id="ARBA00023163"/>
    </source>
</evidence>
<keyword evidence="2 4" id="KW-0238">DNA-binding</keyword>
<feature type="DNA-binding region" description="H-T-H motif" evidence="4">
    <location>
        <begin position="17"/>
        <end position="36"/>
    </location>
</feature>
<dbReference type="Pfam" id="PF00440">
    <property type="entry name" value="TetR_N"/>
    <property type="match status" value="1"/>
</dbReference>
<evidence type="ECO:0000256" key="4">
    <source>
        <dbReference type="PROSITE-ProRule" id="PRU00335"/>
    </source>
</evidence>
<evidence type="ECO:0000313" key="7">
    <source>
        <dbReference type="Proteomes" id="UP000597444"/>
    </source>
</evidence>
<evidence type="ECO:0000256" key="1">
    <source>
        <dbReference type="ARBA" id="ARBA00023015"/>
    </source>
</evidence>
<gene>
    <name evidence="6" type="ORF">KSF_064050</name>
</gene>
<organism evidence="6 7">
    <name type="scientific">Reticulibacter mediterranei</name>
    <dbReference type="NCBI Taxonomy" id="2778369"/>
    <lineage>
        <taxon>Bacteria</taxon>
        <taxon>Bacillati</taxon>
        <taxon>Chloroflexota</taxon>
        <taxon>Ktedonobacteria</taxon>
        <taxon>Ktedonobacterales</taxon>
        <taxon>Reticulibacteraceae</taxon>
        <taxon>Reticulibacter</taxon>
    </lineage>
</organism>
<evidence type="ECO:0000313" key="6">
    <source>
        <dbReference type="EMBL" id="GHO96357.1"/>
    </source>
</evidence>
<accession>A0A8J3IT66</accession>
<dbReference type="InterPro" id="IPR050109">
    <property type="entry name" value="HTH-type_TetR-like_transc_reg"/>
</dbReference>
<dbReference type="PANTHER" id="PTHR30055">
    <property type="entry name" value="HTH-TYPE TRANSCRIPTIONAL REGULATOR RUTR"/>
    <property type="match status" value="1"/>
</dbReference>
<evidence type="ECO:0000259" key="5">
    <source>
        <dbReference type="PROSITE" id="PS50977"/>
    </source>
</evidence>
<keyword evidence="1" id="KW-0805">Transcription regulation</keyword>
<proteinExistence type="predicted"/>
<dbReference type="PROSITE" id="PS01081">
    <property type="entry name" value="HTH_TETR_1"/>
    <property type="match status" value="1"/>
</dbReference>
<protein>
    <recommendedName>
        <fullName evidence="5">HTH tetR-type domain-containing protein</fullName>
    </recommendedName>
</protein>
<dbReference type="InterPro" id="IPR023772">
    <property type="entry name" value="DNA-bd_HTH_TetR-type_CS"/>
</dbReference>
<dbReference type="EMBL" id="BNJK01000001">
    <property type="protein sequence ID" value="GHO96357.1"/>
    <property type="molecule type" value="Genomic_DNA"/>
</dbReference>
<dbReference type="Gene3D" id="1.10.10.60">
    <property type="entry name" value="Homeodomain-like"/>
    <property type="match status" value="1"/>
</dbReference>
<comment type="caution">
    <text evidence="6">The sequence shown here is derived from an EMBL/GenBank/DDBJ whole genome shotgun (WGS) entry which is preliminary data.</text>
</comment>
<dbReference type="AlphaFoldDB" id="A0A8J3IT66"/>
<sequence>MQAALSLFAERGYEATTIEEIAHQAGVAVGGFYQHFASKQQLLLVLMDSLLDGVADLSQQCTPLDNPQEVRSAIERVVRQGLLIDRTYAGAYRAWREATALNGALRTLHEQIEQWTGQQIEQMLYVLLQTPGAREDVDIAPLAGIVSVLFWRLADVPLHESDAVVTSMTTMLYHTIFHDGAT</sequence>
<dbReference type="Gene3D" id="1.10.357.10">
    <property type="entry name" value="Tetracycline Repressor, domain 2"/>
    <property type="match status" value="1"/>
</dbReference>
<reference evidence="6" key="1">
    <citation type="submission" date="2020-10" db="EMBL/GenBank/DDBJ databases">
        <title>Taxonomic study of unclassified bacteria belonging to the class Ktedonobacteria.</title>
        <authorList>
            <person name="Yabe S."/>
            <person name="Wang C.M."/>
            <person name="Zheng Y."/>
            <person name="Sakai Y."/>
            <person name="Cavaletti L."/>
            <person name="Monciardini P."/>
            <person name="Donadio S."/>
        </authorList>
    </citation>
    <scope>NUCLEOTIDE SEQUENCE</scope>
    <source>
        <strain evidence="6">ID150040</strain>
    </source>
</reference>
<feature type="domain" description="HTH tetR-type" evidence="5">
    <location>
        <begin position="1"/>
        <end position="54"/>
    </location>
</feature>
<dbReference type="GO" id="GO:0000976">
    <property type="term" value="F:transcription cis-regulatory region binding"/>
    <property type="evidence" value="ECO:0007669"/>
    <property type="project" value="TreeGrafter"/>
</dbReference>
<dbReference type="InterPro" id="IPR009057">
    <property type="entry name" value="Homeodomain-like_sf"/>
</dbReference>